<evidence type="ECO:0000313" key="2">
    <source>
        <dbReference type="Proteomes" id="UP000053268"/>
    </source>
</evidence>
<dbReference type="EMBL" id="KQ459601">
    <property type="protein sequence ID" value="KPI93974.1"/>
    <property type="molecule type" value="Genomic_DNA"/>
</dbReference>
<evidence type="ECO:0000313" key="1">
    <source>
        <dbReference type="EMBL" id="KPI93974.1"/>
    </source>
</evidence>
<protein>
    <submittedName>
        <fullName evidence="1">Uncharacterized protein</fullName>
    </submittedName>
</protein>
<keyword evidence="2" id="KW-1185">Reference proteome</keyword>
<dbReference type="AlphaFoldDB" id="A0A194PML2"/>
<sequence length="53" mass="6005">MQRANSSASESSFWTTIELLADRGRRRSTGDYDDVTIDLQPRTTSALRFPTLI</sequence>
<dbReference type="Proteomes" id="UP000053268">
    <property type="component" value="Unassembled WGS sequence"/>
</dbReference>
<gene>
    <name evidence="1" type="ORF">RR46_13139</name>
</gene>
<proteinExistence type="predicted"/>
<name>A0A194PML2_PAPXU</name>
<organism evidence="1 2">
    <name type="scientific">Papilio xuthus</name>
    <name type="common">Asian swallowtail butterfly</name>
    <dbReference type="NCBI Taxonomy" id="66420"/>
    <lineage>
        <taxon>Eukaryota</taxon>
        <taxon>Metazoa</taxon>
        <taxon>Ecdysozoa</taxon>
        <taxon>Arthropoda</taxon>
        <taxon>Hexapoda</taxon>
        <taxon>Insecta</taxon>
        <taxon>Pterygota</taxon>
        <taxon>Neoptera</taxon>
        <taxon>Endopterygota</taxon>
        <taxon>Lepidoptera</taxon>
        <taxon>Glossata</taxon>
        <taxon>Ditrysia</taxon>
        <taxon>Papilionoidea</taxon>
        <taxon>Papilionidae</taxon>
        <taxon>Papilioninae</taxon>
        <taxon>Papilio</taxon>
    </lineage>
</organism>
<reference evidence="1 2" key="1">
    <citation type="journal article" date="2015" name="Nat. Commun.">
        <title>Outbred genome sequencing and CRISPR/Cas9 gene editing in butterflies.</title>
        <authorList>
            <person name="Li X."/>
            <person name="Fan D."/>
            <person name="Zhang W."/>
            <person name="Liu G."/>
            <person name="Zhang L."/>
            <person name="Zhao L."/>
            <person name="Fang X."/>
            <person name="Chen L."/>
            <person name="Dong Y."/>
            <person name="Chen Y."/>
            <person name="Ding Y."/>
            <person name="Zhao R."/>
            <person name="Feng M."/>
            <person name="Zhu Y."/>
            <person name="Feng Y."/>
            <person name="Jiang X."/>
            <person name="Zhu D."/>
            <person name="Xiang H."/>
            <person name="Feng X."/>
            <person name="Li S."/>
            <person name="Wang J."/>
            <person name="Zhang G."/>
            <person name="Kronforst M.R."/>
            <person name="Wang W."/>
        </authorList>
    </citation>
    <scope>NUCLEOTIDE SEQUENCE [LARGE SCALE GENOMIC DNA]</scope>
    <source>
        <strain evidence="1">Ya'a_city_454_Px</strain>
        <tissue evidence="1">Whole body</tissue>
    </source>
</reference>
<accession>A0A194PML2</accession>